<dbReference type="SUPFAM" id="SSF53448">
    <property type="entry name" value="Nucleotide-diphospho-sugar transferases"/>
    <property type="match status" value="1"/>
</dbReference>
<dbReference type="PANTHER" id="PTHR43179:SF7">
    <property type="entry name" value="RHAMNOSYLTRANSFERASE WBBL"/>
    <property type="match status" value="1"/>
</dbReference>
<dbReference type="PANTHER" id="PTHR43179">
    <property type="entry name" value="RHAMNOSYLTRANSFERASE WBBL"/>
    <property type="match status" value="1"/>
</dbReference>
<dbReference type="Gene3D" id="3.90.550.10">
    <property type="entry name" value="Spore Coat Polysaccharide Biosynthesis Protein SpsA, Chain A"/>
    <property type="match status" value="1"/>
</dbReference>
<organism evidence="3">
    <name type="scientific">Mycobacterium xenopi 4042</name>
    <dbReference type="NCBI Taxonomy" id="1299334"/>
    <lineage>
        <taxon>Bacteria</taxon>
        <taxon>Bacillati</taxon>
        <taxon>Actinomycetota</taxon>
        <taxon>Actinomycetes</taxon>
        <taxon>Mycobacteriales</taxon>
        <taxon>Mycobacteriaceae</taxon>
        <taxon>Mycobacterium</taxon>
    </lineage>
</organism>
<feature type="compositionally biased region" description="Low complexity" evidence="1">
    <location>
        <begin position="334"/>
        <end position="343"/>
    </location>
</feature>
<dbReference type="EMBL" id="JAOB01000093">
    <property type="protein sequence ID" value="EUA06608.1"/>
    <property type="molecule type" value="Genomic_DNA"/>
</dbReference>
<dbReference type="Pfam" id="PF00535">
    <property type="entry name" value="Glycos_transf_2"/>
    <property type="match status" value="1"/>
</dbReference>
<reference evidence="3" key="1">
    <citation type="submission" date="2014-01" db="EMBL/GenBank/DDBJ databases">
        <authorList>
            <person name="Brown-Elliot B."/>
            <person name="Wallace R."/>
            <person name="Lenaerts A."/>
            <person name="Ordway D."/>
            <person name="DeGroote M.A."/>
            <person name="Parker T."/>
            <person name="Sizemore C."/>
            <person name="Tallon L.J."/>
            <person name="Sadzewicz L.K."/>
            <person name="Sengamalay N."/>
            <person name="Fraser C.M."/>
            <person name="Hine E."/>
            <person name="Shefchek K.A."/>
            <person name="Das S.P."/>
            <person name="Tettelin H."/>
        </authorList>
    </citation>
    <scope>NUCLEOTIDE SEQUENCE [LARGE SCALE GENOMIC DNA]</scope>
    <source>
        <strain evidence="3">4042</strain>
    </source>
</reference>
<keyword evidence="3" id="KW-0328">Glycosyltransferase</keyword>
<feature type="domain" description="Glycosyltransferase 2-like" evidence="2">
    <location>
        <begin position="7"/>
        <end position="144"/>
    </location>
</feature>
<dbReference type="PATRIC" id="fig|1299334.3.peg.9859"/>
<proteinExistence type="predicted"/>
<feature type="compositionally biased region" description="Low complexity" evidence="1">
    <location>
        <begin position="314"/>
        <end position="326"/>
    </location>
</feature>
<feature type="compositionally biased region" description="Basic residues" evidence="1">
    <location>
        <begin position="303"/>
        <end position="313"/>
    </location>
</feature>
<evidence type="ECO:0000259" key="2">
    <source>
        <dbReference type="Pfam" id="PF00535"/>
    </source>
</evidence>
<keyword evidence="3" id="KW-0808">Transferase</keyword>
<protein>
    <submittedName>
        <fullName evidence="3">Alpha-D-GlcNAc-pyrophosphate polyprenol, alpha-3-L-rhamnosyltransferase domain protein</fullName>
        <ecNumber evidence="3">2.4.-.-</ecNumber>
    </submittedName>
</protein>
<feature type="region of interest" description="Disordered" evidence="1">
    <location>
        <begin position="290"/>
        <end position="401"/>
    </location>
</feature>
<dbReference type="GO" id="GO:0016757">
    <property type="term" value="F:glycosyltransferase activity"/>
    <property type="evidence" value="ECO:0007669"/>
    <property type="project" value="UniProtKB-KW"/>
</dbReference>
<dbReference type="InterPro" id="IPR029044">
    <property type="entry name" value="Nucleotide-diphossugar_trans"/>
</dbReference>
<dbReference type="AlphaFoldDB" id="X7YJA0"/>
<name>X7YJA0_MYCXE</name>
<comment type="caution">
    <text evidence="3">The sequence shown here is derived from an EMBL/GenBank/DDBJ whole genome shotgun (WGS) entry which is preliminary data.</text>
</comment>
<gene>
    <name evidence="3" type="primary">wbbL</name>
    <name evidence="3" type="ORF">I553_0272</name>
</gene>
<dbReference type="EC" id="2.4.-.-" evidence="3"/>
<accession>X7YJA0</accession>
<dbReference type="InterPro" id="IPR001173">
    <property type="entry name" value="Glyco_trans_2-like"/>
</dbReference>
<evidence type="ECO:0000313" key="3">
    <source>
        <dbReference type="EMBL" id="EUA06608.1"/>
    </source>
</evidence>
<evidence type="ECO:0000256" key="1">
    <source>
        <dbReference type="SAM" id="MobiDB-lite"/>
    </source>
</evidence>
<sequence length="401" mass="42492">MSDVLPVVTVTYSPGPHLERFLASLSLATDRPVSVLMADNGSTDGAPQAAVERYPNVRLFDTGGNLGYGTAVNRAMARLAEQAGAADEWVVVANPDVQWGPGSIDALLEAAARWPRAATLGPLIRDPDGAVYPSARHLPSLFRGGMHAIVGPVWRNNPWSTAYRQERLEPTERPVGWLSGRACWCAERRSSRSAGLTSGTSCISRTSILATGWPKPAGKTSTCRRLRCCTTKATSPVPIQPAALPPTTRAPIYSLPIGILVGGGLRCDGRCGPGWRRANACWCAVRGEDLQKGGGHSDTSRSGRGRPGRRQRHSAAPVDAVGAQADAADRRAAVADPPVVAGRCGRNRARHPGHLLPARGVRGRVRRRLQAGPADRIRHRGTSFGHGGPSPTSPRSCGTTP</sequence>